<dbReference type="Proteomes" id="UP000248975">
    <property type="component" value="Unassembled WGS sequence"/>
</dbReference>
<protein>
    <submittedName>
        <fullName evidence="1">Uncharacterized protein</fullName>
    </submittedName>
</protein>
<organism evidence="1 2">
    <name type="scientific">Cereibacter sphaeroides</name>
    <name type="common">Rhodobacter sphaeroides</name>
    <dbReference type="NCBI Taxonomy" id="1063"/>
    <lineage>
        <taxon>Bacteria</taxon>
        <taxon>Pseudomonadati</taxon>
        <taxon>Pseudomonadota</taxon>
        <taxon>Alphaproteobacteria</taxon>
        <taxon>Rhodobacterales</taxon>
        <taxon>Paracoccaceae</taxon>
        <taxon>Cereibacter</taxon>
    </lineage>
</organism>
<comment type="caution">
    <text evidence="1">The sequence shown here is derived from an EMBL/GenBank/DDBJ whole genome shotgun (WGS) entry which is preliminary data.</text>
</comment>
<evidence type="ECO:0000313" key="1">
    <source>
        <dbReference type="EMBL" id="PZQ99177.1"/>
    </source>
</evidence>
<accession>A0A2W5TTA4</accession>
<reference evidence="1 2" key="1">
    <citation type="submission" date="2017-08" db="EMBL/GenBank/DDBJ databases">
        <title>Infants hospitalized years apart are colonized by the same room-sourced microbial strains.</title>
        <authorList>
            <person name="Brooks B."/>
            <person name="Olm M.R."/>
            <person name="Firek B.A."/>
            <person name="Baker R."/>
            <person name="Thomas B.C."/>
            <person name="Morowitz M.J."/>
            <person name="Banfield J.F."/>
        </authorList>
    </citation>
    <scope>NUCLEOTIDE SEQUENCE [LARGE SCALE GENOMIC DNA]</scope>
    <source>
        <strain evidence="1">S2_003_000_R2_11</strain>
    </source>
</reference>
<sequence length="87" mass="9696">MRRMTQSEAEEFIGTTFNTVPELSERWITEVTVVDVSVKQAEADRDSFLSIIASPIDPESIVITPDQIEGSDLECVRIVIRTDPEAA</sequence>
<name>A0A2W5TTA4_CERSP</name>
<evidence type="ECO:0000313" key="2">
    <source>
        <dbReference type="Proteomes" id="UP000248975"/>
    </source>
</evidence>
<gene>
    <name evidence="1" type="ORF">DI533_00265</name>
</gene>
<proteinExistence type="predicted"/>
<dbReference type="AlphaFoldDB" id="A0A2W5TTA4"/>
<dbReference type="EMBL" id="QFQS01000001">
    <property type="protein sequence ID" value="PZQ99177.1"/>
    <property type="molecule type" value="Genomic_DNA"/>
</dbReference>